<dbReference type="AlphaFoldDB" id="A0A7W8CS28"/>
<dbReference type="Proteomes" id="UP000525923">
    <property type="component" value="Unassembled WGS sequence"/>
</dbReference>
<protein>
    <recommendedName>
        <fullName evidence="3">Shikimate kinase</fullName>
    </recommendedName>
</protein>
<accession>A0A7W8CS28</accession>
<proteinExistence type="predicted"/>
<comment type="caution">
    <text evidence="1">The sequence shown here is derived from an EMBL/GenBank/DDBJ whole genome shotgun (WGS) entry which is preliminary data.</text>
</comment>
<evidence type="ECO:0000313" key="1">
    <source>
        <dbReference type="EMBL" id="MBB5180615.1"/>
    </source>
</evidence>
<reference evidence="1 2" key="1">
    <citation type="submission" date="2020-08" db="EMBL/GenBank/DDBJ databases">
        <title>Genomic Encyclopedia of Type Strains, Phase IV (KMG-IV): sequencing the most valuable type-strain genomes for metagenomic binning, comparative biology and taxonomic classification.</title>
        <authorList>
            <person name="Goeker M."/>
        </authorList>
    </citation>
    <scope>NUCLEOTIDE SEQUENCE [LARGE SCALE GENOMIC DNA]</scope>
    <source>
        <strain evidence="1 2">DSM 15895</strain>
    </source>
</reference>
<evidence type="ECO:0000313" key="2">
    <source>
        <dbReference type="Proteomes" id="UP000525923"/>
    </source>
</evidence>
<gene>
    <name evidence="1" type="ORF">HNQ44_002044</name>
</gene>
<evidence type="ECO:0008006" key="3">
    <source>
        <dbReference type="Google" id="ProtNLM"/>
    </source>
</evidence>
<keyword evidence="2" id="KW-1185">Reference proteome</keyword>
<name>A0A7W8CS28_9BACL</name>
<dbReference type="InterPro" id="IPR027417">
    <property type="entry name" value="P-loop_NTPase"/>
</dbReference>
<dbReference type="EMBL" id="JACHHE010000005">
    <property type="protein sequence ID" value="MBB5180615.1"/>
    <property type="molecule type" value="Genomic_DNA"/>
</dbReference>
<organism evidence="1 2">
    <name type="scientific">Planococcus koreensis</name>
    <dbReference type="NCBI Taxonomy" id="112331"/>
    <lineage>
        <taxon>Bacteria</taxon>
        <taxon>Bacillati</taxon>
        <taxon>Bacillota</taxon>
        <taxon>Bacilli</taxon>
        <taxon>Bacillales</taxon>
        <taxon>Caryophanaceae</taxon>
        <taxon>Planococcus</taxon>
    </lineage>
</organism>
<dbReference type="SUPFAM" id="SSF52540">
    <property type="entry name" value="P-loop containing nucleoside triphosphate hydrolases"/>
    <property type="match status" value="1"/>
</dbReference>
<dbReference type="RefSeq" id="WP_135503181.1">
    <property type="nucleotide sequence ID" value="NZ_JACHHE010000005.1"/>
</dbReference>
<sequence length="185" mass="21177">MKFVIIFGPQASGKMTVGQELGKKTGFPLLHNHMTLELLHPFFGFSEETFRLSALFREEMFKSLAAGDTTGAIFTMVWEFDRKEDWDFINNTKEIFESTGHSVYFVELEADTATRIFRNKSESRLANKPTKRDIAASEKNLLESMANHRLNSREGEISHRPYIRIDNTDKSAEQAATIICNEFSL</sequence>
<dbReference type="Gene3D" id="3.40.50.300">
    <property type="entry name" value="P-loop containing nucleotide triphosphate hydrolases"/>
    <property type="match status" value="1"/>
</dbReference>
<dbReference type="OrthoDB" id="193997at2"/>